<protein>
    <recommendedName>
        <fullName evidence="5">Tyr recombinase domain-containing protein</fullName>
    </recommendedName>
</protein>
<dbReference type="Proteomes" id="UP000324800">
    <property type="component" value="Unassembled WGS sequence"/>
</dbReference>
<evidence type="ECO:0000313" key="3">
    <source>
        <dbReference type="EMBL" id="KAA6401660.1"/>
    </source>
</evidence>
<dbReference type="AlphaFoldDB" id="A0A5J4X2X8"/>
<dbReference type="EMBL" id="SNRW01000353">
    <property type="protein sequence ID" value="KAA6401660.1"/>
    <property type="molecule type" value="Genomic_DNA"/>
</dbReference>
<gene>
    <name evidence="2" type="ORF">EZS28_002814</name>
    <name evidence="3" type="ORF">EZS28_002817</name>
</gene>
<organism evidence="2 4">
    <name type="scientific">Streblomastix strix</name>
    <dbReference type="NCBI Taxonomy" id="222440"/>
    <lineage>
        <taxon>Eukaryota</taxon>
        <taxon>Metamonada</taxon>
        <taxon>Preaxostyla</taxon>
        <taxon>Oxymonadida</taxon>
        <taxon>Streblomastigidae</taxon>
        <taxon>Streblomastix</taxon>
    </lineage>
</organism>
<evidence type="ECO:0000313" key="2">
    <source>
        <dbReference type="EMBL" id="KAA6401657.1"/>
    </source>
</evidence>
<evidence type="ECO:0000256" key="1">
    <source>
        <dbReference type="SAM" id="MobiDB-lite"/>
    </source>
</evidence>
<name>A0A5J4X2X8_9EUKA</name>
<feature type="compositionally biased region" description="Basic residues" evidence="1">
    <location>
        <begin position="1"/>
        <end position="13"/>
    </location>
</feature>
<evidence type="ECO:0000313" key="4">
    <source>
        <dbReference type="Proteomes" id="UP000324800"/>
    </source>
</evidence>
<dbReference type="EMBL" id="SNRW01000353">
    <property type="protein sequence ID" value="KAA6401657.1"/>
    <property type="molecule type" value="Genomic_DNA"/>
</dbReference>
<evidence type="ECO:0008006" key="5">
    <source>
        <dbReference type="Google" id="ProtNLM"/>
    </source>
</evidence>
<accession>A0A5J4X2X8</accession>
<comment type="caution">
    <text evidence="2">The sequence shown here is derived from an EMBL/GenBank/DDBJ whole genome shotgun (WGS) entry which is preliminary data.</text>
</comment>
<proteinExistence type="predicted"/>
<feature type="region of interest" description="Disordered" evidence="1">
    <location>
        <begin position="1"/>
        <end position="20"/>
    </location>
</feature>
<sequence length="407" mass="46753">MRRHIRNNKHRKRDQTVGSLDPSVETDLVQLKRDNHDMSCLRQDGEGTHKLQNPQLSNINREGRINANIDIGASYSRKKQSRCRRVVTIVHEWGLRFKIRDFRRYSEVSGCQADCGCLCKLAKQKILEVLLFDGRLLGVKEGRTRLVVCVPERSSQSSSCGKMCKSASPRRLHEKIKTVSPIRRFLSRKVQGEKGEEIFFEQARLRGLSDDAINSSVQGWLTAWRRHRQRIGQFIDYWKGIGVSLQDLISHKDPETEIINYVIYLMQNKASANNIVESEAALTLLFKVSGRKNLQNQGKMLQLIMIKFRAALKKTQKEESINNFDDLLQMLDKQARNIGQISEKSMIKCTIVSTVIFSVLRLAEVLISEAIKCDNGIWQLSLHHLFGQQRGLIAIKREQKQRIFGIS</sequence>
<reference evidence="2 4" key="1">
    <citation type="submission" date="2019-03" db="EMBL/GenBank/DDBJ databases">
        <title>Single cell metagenomics reveals metabolic interactions within the superorganism composed of flagellate Streblomastix strix and complex community of Bacteroidetes bacteria on its surface.</title>
        <authorList>
            <person name="Treitli S.C."/>
            <person name="Kolisko M."/>
            <person name="Husnik F."/>
            <person name="Keeling P."/>
            <person name="Hampl V."/>
        </authorList>
    </citation>
    <scope>NUCLEOTIDE SEQUENCE [LARGE SCALE GENOMIC DNA]</scope>
    <source>
        <strain evidence="2">ST1C</strain>
    </source>
</reference>